<evidence type="ECO:0000313" key="8">
    <source>
        <dbReference type="EMBL" id="MDW5598760.1"/>
    </source>
</evidence>
<dbReference type="EMBL" id="JAWSTH010000177">
    <property type="protein sequence ID" value="MDW5598760.1"/>
    <property type="molecule type" value="Genomic_DNA"/>
</dbReference>
<dbReference type="Pfam" id="PF04542">
    <property type="entry name" value="Sigma70_r2"/>
    <property type="match status" value="1"/>
</dbReference>
<evidence type="ECO:0000256" key="2">
    <source>
        <dbReference type="ARBA" id="ARBA00011344"/>
    </source>
</evidence>
<evidence type="ECO:0000256" key="5">
    <source>
        <dbReference type="ARBA" id="ARBA00023163"/>
    </source>
</evidence>
<dbReference type="PANTHER" id="PTHR30173:SF43">
    <property type="entry name" value="ECF RNA POLYMERASE SIGMA FACTOR SIGI-RELATED"/>
    <property type="match status" value="1"/>
</dbReference>
<evidence type="ECO:0000259" key="6">
    <source>
        <dbReference type="Pfam" id="PF04542"/>
    </source>
</evidence>
<dbReference type="InterPro" id="IPR013249">
    <property type="entry name" value="RNA_pol_sigma70_r4_t2"/>
</dbReference>
<dbReference type="InterPro" id="IPR007627">
    <property type="entry name" value="RNA_pol_sigma70_r2"/>
</dbReference>
<dbReference type="InterPro" id="IPR013324">
    <property type="entry name" value="RNA_pol_sigma_r3/r4-like"/>
</dbReference>
<reference evidence="9" key="1">
    <citation type="submission" date="2023-07" db="EMBL/GenBank/DDBJ databases">
        <title>Conexibacter stalactiti sp. nov., isolated from stalactites in a lava cave and emended description of the genus Conexibacter.</title>
        <authorList>
            <person name="Lee S.D."/>
        </authorList>
    </citation>
    <scope>NUCLEOTIDE SEQUENCE [LARGE SCALE GENOMIC DNA]</scope>
    <source>
        <strain evidence="9">KCTC 39840</strain>
    </source>
</reference>
<sequence length="358" mass="37679">AAGAGDARQAAAGAGDARQAGGAAVDQLARDFEAQRPYLRRLAYGTLGSFAEADDVVQEAWLRLQRADAAAIEDLRAWLTTVVGRLALDALGSARRRRERYVGPWLPEPEVTALGPDGPRTTGPVVAGGDASRQAARDPAEQVSLDEQVSTALLVVLERLSPAERTAFVLHDVFGLGFPEVAEVVGRTPAAVRQLAARARRHVDEGRPRFPASREQQNEIVAAFAVAWQAGDVEALLGVLDPDVVFTSDGGGVVTAARKPVEGAERVARMLAGFTRVLRARSDADAHGALAEVNGAPGLLLDDGGIRGVVSFTIDAGRIVAIDIVRNPQKLGHVPFEALMPLALDAAPEVTPEGGDER</sequence>
<evidence type="ECO:0000256" key="1">
    <source>
        <dbReference type="ARBA" id="ARBA00010641"/>
    </source>
</evidence>
<dbReference type="InterPro" id="IPR052704">
    <property type="entry name" value="ECF_Sigma-70_Domain"/>
</dbReference>
<dbReference type="InterPro" id="IPR014284">
    <property type="entry name" value="RNA_pol_sigma-70_dom"/>
</dbReference>
<dbReference type="InterPro" id="IPR032710">
    <property type="entry name" value="NTF2-like_dom_sf"/>
</dbReference>
<dbReference type="Gene3D" id="1.10.1740.10">
    <property type="match status" value="1"/>
</dbReference>
<keyword evidence="5" id="KW-0804">Transcription</keyword>
<gene>
    <name evidence="8" type="primary">sigJ</name>
    <name evidence="8" type="ORF">R7226_30655</name>
</gene>
<feature type="domain" description="RNA polymerase sigma-70 region 2" evidence="6">
    <location>
        <begin position="33"/>
        <end position="97"/>
    </location>
</feature>
<dbReference type="SUPFAM" id="SSF54427">
    <property type="entry name" value="NTF2-like"/>
    <property type="match status" value="1"/>
</dbReference>
<dbReference type="PANTHER" id="PTHR30173">
    <property type="entry name" value="SIGMA 19 FACTOR"/>
    <property type="match status" value="1"/>
</dbReference>
<dbReference type="NCBIfam" id="NF007214">
    <property type="entry name" value="PRK09636.1"/>
    <property type="match status" value="1"/>
</dbReference>
<dbReference type="Gene3D" id="3.10.450.50">
    <property type="match status" value="1"/>
</dbReference>
<dbReference type="Proteomes" id="UP001284601">
    <property type="component" value="Unassembled WGS sequence"/>
</dbReference>
<evidence type="ECO:0000259" key="7">
    <source>
        <dbReference type="Pfam" id="PF08281"/>
    </source>
</evidence>
<dbReference type="InterPro" id="IPR013325">
    <property type="entry name" value="RNA_pol_sigma_r2"/>
</dbReference>
<protein>
    <submittedName>
        <fullName evidence="8">RNA polymerase sigma factor SigJ</fullName>
    </submittedName>
</protein>
<proteinExistence type="inferred from homology"/>
<dbReference type="InterPro" id="IPR036388">
    <property type="entry name" value="WH-like_DNA-bd_sf"/>
</dbReference>
<dbReference type="SUPFAM" id="SSF88659">
    <property type="entry name" value="Sigma3 and sigma4 domains of RNA polymerase sigma factors"/>
    <property type="match status" value="1"/>
</dbReference>
<dbReference type="Pfam" id="PF08281">
    <property type="entry name" value="Sigma70_r4_2"/>
    <property type="match status" value="1"/>
</dbReference>
<dbReference type="SUPFAM" id="SSF88946">
    <property type="entry name" value="Sigma2 domain of RNA polymerase sigma factors"/>
    <property type="match status" value="1"/>
</dbReference>
<feature type="domain" description="RNA polymerase sigma factor 70 region 4 type 2" evidence="7">
    <location>
        <begin position="152"/>
        <end position="202"/>
    </location>
</feature>
<organism evidence="8 9">
    <name type="scientific">Conexibacter stalactiti</name>
    <dbReference type="NCBI Taxonomy" id="1940611"/>
    <lineage>
        <taxon>Bacteria</taxon>
        <taxon>Bacillati</taxon>
        <taxon>Actinomycetota</taxon>
        <taxon>Thermoleophilia</taxon>
        <taxon>Solirubrobacterales</taxon>
        <taxon>Conexibacteraceae</taxon>
        <taxon>Conexibacter</taxon>
    </lineage>
</organism>
<evidence type="ECO:0000256" key="4">
    <source>
        <dbReference type="ARBA" id="ARBA00023082"/>
    </source>
</evidence>
<reference evidence="8 9" key="2">
    <citation type="submission" date="2023-10" db="EMBL/GenBank/DDBJ databases">
        <authorList>
            <person name="Han X.F."/>
        </authorList>
    </citation>
    <scope>NUCLEOTIDE SEQUENCE [LARGE SCALE GENOMIC DNA]</scope>
    <source>
        <strain evidence="8 9">KCTC 39840</strain>
    </source>
</reference>
<name>A0ABU4I237_9ACTN</name>
<feature type="non-terminal residue" evidence="8">
    <location>
        <position position="1"/>
    </location>
</feature>
<evidence type="ECO:0000256" key="3">
    <source>
        <dbReference type="ARBA" id="ARBA00023015"/>
    </source>
</evidence>
<keyword evidence="4" id="KW-0731">Sigma factor</keyword>
<dbReference type="Gene3D" id="1.10.10.10">
    <property type="entry name" value="Winged helix-like DNA-binding domain superfamily/Winged helix DNA-binding domain"/>
    <property type="match status" value="1"/>
</dbReference>
<dbReference type="NCBIfam" id="TIGR02937">
    <property type="entry name" value="sigma70-ECF"/>
    <property type="match status" value="1"/>
</dbReference>
<accession>A0ABU4I237</accession>
<keyword evidence="3" id="KW-0805">Transcription regulation</keyword>
<dbReference type="CDD" id="cd06171">
    <property type="entry name" value="Sigma70_r4"/>
    <property type="match status" value="1"/>
</dbReference>
<keyword evidence="9" id="KW-1185">Reference proteome</keyword>
<comment type="subunit">
    <text evidence="2">Interacts transiently with the RNA polymerase catalytic core formed by RpoA, RpoB, RpoC and RpoZ (2 alpha, 1 beta, 1 beta' and 1 omega subunit) to form the RNA polymerase holoenzyme that can initiate transcription.</text>
</comment>
<comment type="similarity">
    <text evidence="1">Belongs to the sigma-70 factor family. ECF subfamily.</text>
</comment>
<evidence type="ECO:0000313" key="9">
    <source>
        <dbReference type="Proteomes" id="UP001284601"/>
    </source>
</evidence>
<comment type="caution">
    <text evidence="8">The sequence shown here is derived from an EMBL/GenBank/DDBJ whole genome shotgun (WGS) entry which is preliminary data.</text>
</comment>